<dbReference type="GeneID" id="37071919"/>
<proteinExistence type="predicted"/>
<keyword evidence="2" id="KW-1185">Reference proteome</keyword>
<name>A0A318Z5X9_9EURO</name>
<dbReference type="Proteomes" id="UP000248349">
    <property type="component" value="Unassembled WGS sequence"/>
</dbReference>
<accession>A0A318Z5X9</accession>
<evidence type="ECO:0000313" key="2">
    <source>
        <dbReference type="Proteomes" id="UP000248349"/>
    </source>
</evidence>
<protein>
    <submittedName>
        <fullName evidence="1">Uncharacterized protein</fullName>
    </submittedName>
</protein>
<sequence>MSEKSSTVGRSPVAQSSWIVFPHHYQNLDGFYSCLLCRLIHLVLKTQIRRIPLNHTVTIICATIFSTHHARLNRLMQDRRLPHATTPTTIEDDYFGSYEVSLSLSASGPSYYARHSVPLNKYELNDSRKA</sequence>
<reference evidence="1 2" key="1">
    <citation type="submission" date="2016-12" db="EMBL/GenBank/DDBJ databases">
        <title>The genomes of Aspergillus section Nigri reveals drivers in fungal speciation.</title>
        <authorList>
            <consortium name="DOE Joint Genome Institute"/>
            <person name="Vesth T.C."/>
            <person name="Nybo J."/>
            <person name="Theobald S."/>
            <person name="Brandl J."/>
            <person name="Frisvad J.C."/>
            <person name="Nielsen K.F."/>
            <person name="Lyhne E.K."/>
            <person name="Kogle M.E."/>
            <person name="Kuo A."/>
            <person name="Riley R."/>
            <person name="Clum A."/>
            <person name="Nolan M."/>
            <person name="Lipzen A."/>
            <person name="Salamov A."/>
            <person name="Henrissat B."/>
            <person name="Wiebenga A."/>
            <person name="De Vries R.P."/>
            <person name="Grigoriev I.V."/>
            <person name="Mortensen U.H."/>
            <person name="Andersen M.R."/>
            <person name="Baker S.E."/>
        </authorList>
    </citation>
    <scope>NUCLEOTIDE SEQUENCE [LARGE SCALE GENOMIC DNA]</scope>
    <source>
        <strain evidence="1 2">JOP 1030-1</strain>
    </source>
</reference>
<dbReference type="RefSeq" id="XP_025427836.1">
    <property type="nucleotide sequence ID" value="XM_025570691.1"/>
</dbReference>
<organism evidence="1 2">
    <name type="scientific">Aspergillus saccharolyticus JOP 1030-1</name>
    <dbReference type="NCBI Taxonomy" id="1450539"/>
    <lineage>
        <taxon>Eukaryota</taxon>
        <taxon>Fungi</taxon>
        <taxon>Dikarya</taxon>
        <taxon>Ascomycota</taxon>
        <taxon>Pezizomycotina</taxon>
        <taxon>Eurotiomycetes</taxon>
        <taxon>Eurotiomycetidae</taxon>
        <taxon>Eurotiales</taxon>
        <taxon>Aspergillaceae</taxon>
        <taxon>Aspergillus</taxon>
        <taxon>Aspergillus subgen. Circumdati</taxon>
    </lineage>
</organism>
<dbReference type="AlphaFoldDB" id="A0A318Z5X9"/>
<evidence type="ECO:0000313" key="1">
    <source>
        <dbReference type="EMBL" id="PYH41854.1"/>
    </source>
</evidence>
<gene>
    <name evidence="1" type="ORF">BP01DRAFT_160450</name>
</gene>
<dbReference type="EMBL" id="KZ821259">
    <property type="protein sequence ID" value="PYH41854.1"/>
    <property type="molecule type" value="Genomic_DNA"/>
</dbReference>